<dbReference type="InterPro" id="IPR002104">
    <property type="entry name" value="Integrase_catalytic"/>
</dbReference>
<protein>
    <submittedName>
        <fullName evidence="3">Tyrosine-type recombinase/integrase</fullName>
    </submittedName>
</protein>
<dbReference type="GO" id="GO:0006310">
    <property type="term" value="P:DNA recombination"/>
    <property type="evidence" value="ECO:0007669"/>
    <property type="project" value="UniProtKB-KW"/>
</dbReference>
<organism evidence="3 4">
    <name type="scientific">Xylella fastidiosa subsp. fastidiosa</name>
    <dbReference type="NCBI Taxonomy" id="644356"/>
    <lineage>
        <taxon>Bacteria</taxon>
        <taxon>Pseudomonadati</taxon>
        <taxon>Pseudomonadota</taxon>
        <taxon>Gammaproteobacteria</taxon>
        <taxon>Lysobacterales</taxon>
        <taxon>Lysobacteraceae</taxon>
        <taxon>Xylella</taxon>
    </lineage>
</organism>
<evidence type="ECO:0000259" key="2">
    <source>
        <dbReference type="Pfam" id="PF00589"/>
    </source>
</evidence>
<feature type="domain" description="Tyr recombinase" evidence="2">
    <location>
        <begin position="72"/>
        <end position="225"/>
    </location>
</feature>
<proteinExistence type="predicted"/>
<dbReference type="GO" id="GO:0003677">
    <property type="term" value="F:DNA binding"/>
    <property type="evidence" value="ECO:0007669"/>
    <property type="project" value="InterPro"/>
</dbReference>
<evidence type="ECO:0000313" key="3">
    <source>
        <dbReference type="EMBL" id="WCF27440.1"/>
    </source>
</evidence>
<sequence length="235" mass="26668">MLQYRDKRARTAPVLANRELSVFSSVWTMAREWGYTNKENQVKGIRKIKEKPRDFYADAAVWNAVYAKACEELKDAMDLAYLTGQRPADVLKMRFTDIRDGSLEVEQNKTKKKLRILLEGDGIRTVLGKVIDRIKARKRKVVGFSLVSTSKGVGLGSKPLRVQFQRARAAAAKAAFELGEVDLAKRILIFQFRDIRPEAASELPLEHASKLLGHTQQQITQRVYRPVGEIVKPTK</sequence>
<dbReference type="Proteomes" id="UP001211513">
    <property type="component" value="Chromosome"/>
</dbReference>
<dbReference type="GO" id="GO:0015074">
    <property type="term" value="P:DNA integration"/>
    <property type="evidence" value="ECO:0007669"/>
    <property type="project" value="InterPro"/>
</dbReference>
<dbReference type="InterPro" id="IPR013762">
    <property type="entry name" value="Integrase-like_cat_sf"/>
</dbReference>
<evidence type="ECO:0000256" key="1">
    <source>
        <dbReference type="ARBA" id="ARBA00023172"/>
    </source>
</evidence>
<reference evidence="3" key="2">
    <citation type="submission" date="2022-10" db="EMBL/GenBank/DDBJ databases">
        <authorList>
            <person name="Landa B."/>
            <person name="Arias-Giraldo L.F."/>
            <person name="Roman-Ecija M."/>
            <person name="Velasco-Amo M.P."/>
            <person name="De La Fuente L."/>
            <person name="Marco-Noales E."/>
            <person name="Moralejo E."/>
        </authorList>
    </citation>
    <scope>NUCLEOTIDE SEQUENCE</scope>
    <source>
        <strain evidence="3">CFBP8073</strain>
    </source>
</reference>
<dbReference type="Pfam" id="PF00589">
    <property type="entry name" value="Phage_integrase"/>
    <property type="match status" value="1"/>
</dbReference>
<dbReference type="RefSeq" id="WP_233341754.1">
    <property type="nucleotide sequence ID" value="NZ_CP109886.1"/>
</dbReference>
<evidence type="ECO:0000313" key="4">
    <source>
        <dbReference type="Proteomes" id="UP001211513"/>
    </source>
</evidence>
<accession>A0AAJ5QYV4</accession>
<dbReference type="SUPFAM" id="SSF56349">
    <property type="entry name" value="DNA breaking-rejoining enzymes"/>
    <property type="match status" value="1"/>
</dbReference>
<reference evidence="3" key="1">
    <citation type="journal article" date="2022" name="Phytopathology">
        <title>Complete circularized genome resources of seven strains of Xylella fastidiosa subsp. fastidiosa using hybrid assembly reveals unknown plasmids.</title>
        <authorList>
            <person name="Velasco-Amo M.D.P."/>
            <person name="Arias-Giraldo L.F.F."/>
            <person name="Ecija M.R."/>
            <person name="De La Fuente L."/>
            <person name="Marco-Noales E."/>
            <person name="Moralejo E."/>
            <person name="Navas-Cort J.A."/>
            <person name="Landa B.B."/>
        </authorList>
    </citation>
    <scope>NUCLEOTIDE SEQUENCE</scope>
    <source>
        <strain evidence="3">CFBP8073</strain>
    </source>
</reference>
<name>A0AAJ5QYV4_XYLFS</name>
<dbReference type="EMBL" id="CP109886">
    <property type="protein sequence ID" value="WCF27440.1"/>
    <property type="molecule type" value="Genomic_DNA"/>
</dbReference>
<keyword evidence="1" id="KW-0233">DNA recombination</keyword>
<dbReference type="AlphaFoldDB" id="A0AAJ5QYV4"/>
<dbReference type="Gene3D" id="1.10.443.10">
    <property type="entry name" value="Intergrase catalytic core"/>
    <property type="match status" value="1"/>
</dbReference>
<dbReference type="InterPro" id="IPR011010">
    <property type="entry name" value="DNA_brk_join_enz"/>
</dbReference>
<gene>
    <name evidence="3" type="ORF">OK117_07170</name>
</gene>